<proteinExistence type="predicted"/>
<evidence type="ECO:0000313" key="1">
    <source>
        <dbReference type="EMBL" id="EIC23766.1"/>
    </source>
</evidence>
<dbReference type="HOGENOM" id="CLU_2060371_0_0_6"/>
<name>H8YVX5_9GAMM</name>
<dbReference type="STRING" id="631362.Thi970DRAFT_00277"/>
<gene>
    <name evidence="1" type="ORF">Thi970DRAFT_00277</name>
</gene>
<protein>
    <submittedName>
        <fullName evidence="1">Uncharacterized protein</fullName>
    </submittedName>
</protein>
<sequence length="119" mass="13802">MQTHYDNASDALQAALEVELDYLRCRPREHWRRPRAAKLNKCTADRDLFEIRFQAERVQQRPIGCFGPAPQCFTLLLWAIEKGGALQPRDWCQRAARRRQALLDGQARALALQFDHTPT</sequence>
<evidence type="ECO:0000313" key="2">
    <source>
        <dbReference type="Proteomes" id="UP000002964"/>
    </source>
</evidence>
<dbReference type="EMBL" id="JH603164">
    <property type="protein sequence ID" value="EIC23766.1"/>
    <property type="molecule type" value="Genomic_DNA"/>
</dbReference>
<dbReference type="Proteomes" id="UP000002964">
    <property type="component" value="Unassembled WGS sequence"/>
</dbReference>
<reference evidence="2" key="1">
    <citation type="submission" date="2011-06" db="EMBL/GenBank/DDBJ databases">
        <authorList>
            <consortium name="US DOE Joint Genome Institute (JGI-PGF)"/>
            <person name="Lucas S."/>
            <person name="Han J."/>
            <person name="Lapidus A."/>
            <person name="Cheng J.-F."/>
            <person name="Goodwin L."/>
            <person name="Pitluck S."/>
            <person name="Peters L."/>
            <person name="Land M.L."/>
            <person name="Hauser L."/>
            <person name="Vogl K."/>
            <person name="Liu Z."/>
            <person name="Overmann J."/>
            <person name="Frigaard N.-U."/>
            <person name="Bryant D.A."/>
            <person name="Woyke T.J."/>
        </authorList>
    </citation>
    <scope>NUCLEOTIDE SEQUENCE [LARGE SCALE GENOMIC DNA]</scope>
    <source>
        <strain evidence="2">970</strain>
    </source>
</reference>
<reference evidence="1 2" key="2">
    <citation type="submission" date="2011-11" db="EMBL/GenBank/DDBJ databases">
        <authorList>
            <consortium name="US DOE Joint Genome Institute"/>
            <person name="Lucas S."/>
            <person name="Han J."/>
            <person name="Lapidus A."/>
            <person name="Cheng J.-F."/>
            <person name="Goodwin L."/>
            <person name="Pitluck S."/>
            <person name="Peters L."/>
            <person name="Ovchinnikova G."/>
            <person name="Zhang X."/>
            <person name="Detter J.C."/>
            <person name="Han C."/>
            <person name="Tapia R."/>
            <person name="Land M."/>
            <person name="Hauser L."/>
            <person name="Kyrpides N."/>
            <person name="Ivanova N."/>
            <person name="Pagani I."/>
            <person name="Vogl K."/>
            <person name="Liu Z."/>
            <person name="Overmann J."/>
            <person name="Frigaard N.-U."/>
            <person name="Bryant D."/>
            <person name="Woyke T."/>
        </authorList>
    </citation>
    <scope>NUCLEOTIDE SEQUENCE [LARGE SCALE GENOMIC DNA]</scope>
    <source>
        <strain evidence="1 2">970</strain>
    </source>
</reference>
<accession>H8YVX5</accession>
<organism evidence="1 2">
    <name type="scientific">Thiorhodovibrio frisius</name>
    <dbReference type="NCBI Taxonomy" id="631362"/>
    <lineage>
        <taxon>Bacteria</taxon>
        <taxon>Pseudomonadati</taxon>
        <taxon>Pseudomonadota</taxon>
        <taxon>Gammaproteobacteria</taxon>
        <taxon>Chromatiales</taxon>
        <taxon>Chromatiaceae</taxon>
        <taxon>Thiorhodovibrio</taxon>
    </lineage>
</organism>
<keyword evidence="2" id="KW-1185">Reference proteome</keyword>
<dbReference type="AlphaFoldDB" id="H8YVX5"/>